<dbReference type="Proteomes" id="UP001331761">
    <property type="component" value="Unassembled WGS sequence"/>
</dbReference>
<evidence type="ECO:0000313" key="4">
    <source>
        <dbReference type="EMBL" id="KAK5980897.1"/>
    </source>
</evidence>
<keyword evidence="5" id="KW-1185">Reference proteome</keyword>
<accession>A0AAN8ITF7</accession>
<protein>
    <recommendedName>
        <fullName evidence="3">ShKT domain-containing protein</fullName>
    </recommendedName>
</protein>
<feature type="domain" description="ShKT" evidence="3">
    <location>
        <begin position="27"/>
        <end position="67"/>
    </location>
</feature>
<proteinExistence type="predicted"/>
<evidence type="ECO:0000256" key="2">
    <source>
        <dbReference type="SAM" id="SignalP"/>
    </source>
</evidence>
<evidence type="ECO:0000256" key="1">
    <source>
        <dbReference type="PROSITE-ProRule" id="PRU01005"/>
    </source>
</evidence>
<dbReference type="Pfam" id="PF01549">
    <property type="entry name" value="ShK"/>
    <property type="match status" value="1"/>
</dbReference>
<evidence type="ECO:0000259" key="3">
    <source>
        <dbReference type="PROSITE" id="PS51670"/>
    </source>
</evidence>
<feature type="chain" id="PRO_5043002136" description="ShKT domain-containing protein" evidence="2">
    <location>
        <begin position="25"/>
        <end position="76"/>
    </location>
</feature>
<dbReference type="InterPro" id="IPR003582">
    <property type="entry name" value="ShKT_dom"/>
</dbReference>
<name>A0AAN8ITF7_TRICO</name>
<feature type="signal peptide" evidence="2">
    <location>
        <begin position="1"/>
        <end position="24"/>
    </location>
</feature>
<comment type="caution">
    <text evidence="4">The sequence shown here is derived from an EMBL/GenBank/DDBJ whole genome shotgun (WGS) entry which is preliminary data.</text>
</comment>
<dbReference type="EMBL" id="WIXE01006880">
    <property type="protein sequence ID" value="KAK5980897.1"/>
    <property type="molecule type" value="Genomic_DNA"/>
</dbReference>
<dbReference type="PROSITE" id="PS51670">
    <property type="entry name" value="SHKT"/>
    <property type="match status" value="1"/>
</dbReference>
<reference evidence="4 5" key="1">
    <citation type="submission" date="2019-10" db="EMBL/GenBank/DDBJ databases">
        <title>Assembly and Annotation for the nematode Trichostrongylus colubriformis.</title>
        <authorList>
            <person name="Martin J."/>
        </authorList>
    </citation>
    <scope>NUCLEOTIDE SEQUENCE [LARGE SCALE GENOMIC DNA]</scope>
    <source>
        <strain evidence="4">G859</strain>
        <tissue evidence="4">Whole worm</tissue>
    </source>
</reference>
<sequence>MYVLYVICTLLLLDTVTYVAPTWGAQCVDNALKGICDALVASNMCKTKDFETMKWMRTYCLRSCKFCKYKVPYHNE</sequence>
<organism evidence="4 5">
    <name type="scientific">Trichostrongylus colubriformis</name>
    <name type="common">Black scour worm</name>
    <dbReference type="NCBI Taxonomy" id="6319"/>
    <lineage>
        <taxon>Eukaryota</taxon>
        <taxon>Metazoa</taxon>
        <taxon>Ecdysozoa</taxon>
        <taxon>Nematoda</taxon>
        <taxon>Chromadorea</taxon>
        <taxon>Rhabditida</taxon>
        <taxon>Rhabditina</taxon>
        <taxon>Rhabditomorpha</taxon>
        <taxon>Strongyloidea</taxon>
        <taxon>Trichostrongylidae</taxon>
        <taxon>Trichostrongylus</taxon>
    </lineage>
</organism>
<dbReference type="Gene3D" id="1.10.10.1940">
    <property type="match status" value="1"/>
</dbReference>
<gene>
    <name evidence="4" type="ORF">GCK32_021218</name>
</gene>
<keyword evidence="2" id="KW-0732">Signal</keyword>
<dbReference type="AlphaFoldDB" id="A0AAN8ITF7"/>
<comment type="caution">
    <text evidence="1">Lacks conserved residue(s) required for the propagation of feature annotation.</text>
</comment>
<evidence type="ECO:0000313" key="5">
    <source>
        <dbReference type="Proteomes" id="UP001331761"/>
    </source>
</evidence>